<feature type="transmembrane region" description="Helical" evidence="1">
    <location>
        <begin position="222"/>
        <end position="241"/>
    </location>
</feature>
<sequence length="288" mass="32854">MSKLNTIIYILEFTKNVLSIGLNSIVLYIALIKFRLQPVDTFASFLVCVVDIAFCLHNSSHLLAQILTLSNINSSEVYCRIYFGIYWILTAFTYSSLITLAIVRYLGICRLKVVSKLTTILIFICSSAPIIVPSVVIDIISGTKENNGLSQWELENNTSDNNISEYAGDKPKTKTTQKFLILAKVQVMIVIFIVEILPGSIIHTLNYFIEIPHYSVWDTWSLFLMNCIPLTNPLFILFLHFETLQEFKFLALLAKMRFRSYSRIIIYGRSRKCEGKLPNAPKRNSVDV</sequence>
<feature type="transmembrane region" description="Helical" evidence="1">
    <location>
        <begin position="42"/>
        <end position="64"/>
    </location>
</feature>
<dbReference type="OrthoDB" id="10018446at2759"/>
<dbReference type="SUPFAM" id="SSF81321">
    <property type="entry name" value="Family A G protein-coupled receptor-like"/>
    <property type="match status" value="1"/>
</dbReference>
<keyword evidence="3" id="KW-1185">Reference proteome</keyword>
<organism evidence="2 3">
    <name type="scientific">Conidiobolus coronatus (strain ATCC 28846 / CBS 209.66 / NRRL 28638)</name>
    <name type="common">Delacroixia coronata</name>
    <dbReference type="NCBI Taxonomy" id="796925"/>
    <lineage>
        <taxon>Eukaryota</taxon>
        <taxon>Fungi</taxon>
        <taxon>Fungi incertae sedis</taxon>
        <taxon>Zoopagomycota</taxon>
        <taxon>Entomophthoromycotina</taxon>
        <taxon>Entomophthoromycetes</taxon>
        <taxon>Entomophthorales</taxon>
        <taxon>Ancylistaceae</taxon>
        <taxon>Conidiobolus</taxon>
    </lineage>
</organism>
<keyword evidence="1" id="KW-1133">Transmembrane helix</keyword>
<reference evidence="2 3" key="1">
    <citation type="journal article" date="2015" name="Genome Biol. Evol.">
        <title>Phylogenomic analyses indicate that early fungi evolved digesting cell walls of algal ancestors of land plants.</title>
        <authorList>
            <person name="Chang Y."/>
            <person name="Wang S."/>
            <person name="Sekimoto S."/>
            <person name="Aerts A.L."/>
            <person name="Choi C."/>
            <person name="Clum A."/>
            <person name="LaButti K.M."/>
            <person name="Lindquist E.A."/>
            <person name="Yee Ngan C."/>
            <person name="Ohm R.A."/>
            <person name="Salamov A.A."/>
            <person name="Grigoriev I.V."/>
            <person name="Spatafora J.W."/>
            <person name="Berbee M.L."/>
        </authorList>
    </citation>
    <scope>NUCLEOTIDE SEQUENCE [LARGE SCALE GENOMIC DNA]</scope>
    <source>
        <strain evidence="2 3">NRRL 28638</strain>
    </source>
</reference>
<feature type="transmembrane region" description="Helical" evidence="1">
    <location>
        <begin position="179"/>
        <end position="202"/>
    </location>
</feature>
<keyword evidence="1" id="KW-0472">Membrane</keyword>
<feature type="transmembrane region" description="Helical" evidence="1">
    <location>
        <begin position="120"/>
        <end position="140"/>
    </location>
</feature>
<gene>
    <name evidence="2" type="ORF">CONCODRAFT_6238</name>
</gene>
<dbReference type="AlphaFoldDB" id="A0A137P807"/>
<evidence type="ECO:0008006" key="4">
    <source>
        <dbReference type="Google" id="ProtNLM"/>
    </source>
</evidence>
<protein>
    <recommendedName>
        <fullName evidence="4">G-protein coupled receptors family 1 profile domain-containing protein</fullName>
    </recommendedName>
</protein>
<evidence type="ECO:0000256" key="1">
    <source>
        <dbReference type="SAM" id="Phobius"/>
    </source>
</evidence>
<feature type="transmembrane region" description="Helical" evidence="1">
    <location>
        <begin position="7"/>
        <end position="30"/>
    </location>
</feature>
<accession>A0A137P807</accession>
<evidence type="ECO:0000313" key="2">
    <source>
        <dbReference type="EMBL" id="KXN71135.1"/>
    </source>
</evidence>
<dbReference type="Proteomes" id="UP000070444">
    <property type="component" value="Unassembled WGS sequence"/>
</dbReference>
<evidence type="ECO:0000313" key="3">
    <source>
        <dbReference type="Proteomes" id="UP000070444"/>
    </source>
</evidence>
<proteinExistence type="predicted"/>
<dbReference type="Gene3D" id="1.20.1070.10">
    <property type="entry name" value="Rhodopsin 7-helix transmembrane proteins"/>
    <property type="match status" value="1"/>
</dbReference>
<feature type="transmembrane region" description="Helical" evidence="1">
    <location>
        <begin position="85"/>
        <end position="108"/>
    </location>
</feature>
<name>A0A137P807_CONC2</name>
<keyword evidence="1" id="KW-0812">Transmembrane</keyword>
<dbReference type="EMBL" id="KQ964483">
    <property type="protein sequence ID" value="KXN71135.1"/>
    <property type="molecule type" value="Genomic_DNA"/>
</dbReference>